<dbReference type="OrthoDB" id="7849608at2"/>
<dbReference type="STRING" id="267212.GCA_001063965_00413"/>
<comment type="caution">
    <text evidence="2">The sequence shown here is derived from an EMBL/GenBank/DDBJ whole genome shotgun (WGS) entry which is preliminary data.</text>
</comment>
<dbReference type="HOGENOM" id="CLU_022687_2_1_4"/>
<keyword evidence="3" id="KW-1185">Reference proteome</keyword>
<dbReference type="AlphaFoldDB" id="F2BB29"/>
<dbReference type="Proteomes" id="UP000004105">
    <property type="component" value="Unassembled WGS sequence"/>
</dbReference>
<dbReference type="Gene3D" id="3.50.50.60">
    <property type="entry name" value="FAD/NAD(P)-binding domain"/>
    <property type="match status" value="1"/>
</dbReference>
<dbReference type="GO" id="GO:0016491">
    <property type="term" value="F:oxidoreductase activity"/>
    <property type="evidence" value="ECO:0007669"/>
    <property type="project" value="InterPro"/>
</dbReference>
<dbReference type="InterPro" id="IPR002937">
    <property type="entry name" value="Amino_oxidase"/>
</dbReference>
<organism evidence="2 3">
    <name type="scientific">Neisseria bacilliformis ATCC BAA-1200</name>
    <dbReference type="NCBI Taxonomy" id="888742"/>
    <lineage>
        <taxon>Bacteria</taxon>
        <taxon>Pseudomonadati</taxon>
        <taxon>Pseudomonadota</taxon>
        <taxon>Betaproteobacteria</taxon>
        <taxon>Neisseriales</taxon>
        <taxon>Neisseriaceae</taxon>
        <taxon>Neisseria</taxon>
    </lineage>
</organism>
<dbReference type="SUPFAM" id="SSF51905">
    <property type="entry name" value="FAD/NAD(P)-binding domain"/>
    <property type="match status" value="1"/>
</dbReference>
<proteinExistence type="predicted"/>
<accession>F2BB29</accession>
<reference evidence="2 3" key="1">
    <citation type="submission" date="2011-02" db="EMBL/GenBank/DDBJ databases">
        <authorList>
            <person name="Muzny D."/>
            <person name="Qin X."/>
            <person name="Deng J."/>
            <person name="Jiang H."/>
            <person name="Liu Y."/>
            <person name="Qu J."/>
            <person name="Song X.-Z."/>
            <person name="Zhang L."/>
            <person name="Thornton R."/>
            <person name="Coyle M."/>
            <person name="Francisco L."/>
            <person name="Jackson L."/>
            <person name="Javaid M."/>
            <person name="Korchina V."/>
            <person name="Kovar C."/>
            <person name="Mata R."/>
            <person name="Mathew T."/>
            <person name="Ngo R."/>
            <person name="Nguyen L."/>
            <person name="Nguyen N."/>
            <person name="Okwuonu G."/>
            <person name="Ongeri F."/>
            <person name="Pham C."/>
            <person name="Simmons D."/>
            <person name="Wilczek-Boney K."/>
            <person name="Hale W."/>
            <person name="Jakkamsetti A."/>
            <person name="Pham P."/>
            <person name="Ruth R."/>
            <person name="San Lucas F."/>
            <person name="Warren J."/>
            <person name="Zhang J."/>
            <person name="Zhao Z."/>
            <person name="Zhou C."/>
            <person name="Zhu D."/>
            <person name="Lee S."/>
            <person name="Bess C."/>
            <person name="Blankenburg K."/>
            <person name="Forbes L."/>
            <person name="Fu Q."/>
            <person name="Gubbala S."/>
            <person name="Hirani K."/>
            <person name="Jayaseelan J.C."/>
            <person name="Lara F."/>
            <person name="Munidasa M."/>
            <person name="Palculict T."/>
            <person name="Patil S."/>
            <person name="Pu L.-L."/>
            <person name="Saada N."/>
            <person name="Tang L."/>
            <person name="Weissenberger G."/>
            <person name="Zhu Y."/>
            <person name="Hemphill L."/>
            <person name="Shang Y."/>
            <person name="Youmans B."/>
            <person name="Ayvaz T."/>
            <person name="Ross M."/>
            <person name="Santibanez J."/>
            <person name="Aqrawi P."/>
            <person name="Gross S."/>
            <person name="Joshi V."/>
            <person name="Fowler G."/>
            <person name="Nazareth L."/>
            <person name="Reid J."/>
            <person name="Worley K."/>
            <person name="Petrosino J."/>
            <person name="Highlander S."/>
            <person name="Gibbs R."/>
        </authorList>
    </citation>
    <scope>NUCLEOTIDE SEQUENCE [LARGE SCALE GENOMIC DNA]</scope>
    <source>
        <strain evidence="2 3">ATCC BAA-1200</strain>
    </source>
</reference>
<feature type="domain" description="Amine oxidase" evidence="1">
    <location>
        <begin position="16"/>
        <end position="424"/>
    </location>
</feature>
<name>F2BB29_9NEIS</name>
<dbReference type="InterPro" id="IPR017830">
    <property type="entry name" value="SQase_HpnE"/>
</dbReference>
<dbReference type="PANTHER" id="PTHR42923">
    <property type="entry name" value="PROTOPORPHYRINOGEN OXIDASE"/>
    <property type="match status" value="1"/>
</dbReference>
<dbReference type="InterPro" id="IPR050464">
    <property type="entry name" value="Zeta_carotene_desat/Oxidored"/>
</dbReference>
<gene>
    <name evidence="2" type="ORF">HMPREF9123_0933</name>
</gene>
<dbReference type="NCBIfam" id="TIGR03467">
    <property type="entry name" value="HpnE"/>
    <property type="match status" value="1"/>
</dbReference>
<evidence type="ECO:0000313" key="2">
    <source>
        <dbReference type="EMBL" id="EGF11383.1"/>
    </source>
</evidence>
<dbReference type="EMBL" id="AFAY01000019">
    <property type="protein sequence ID" value="EGF11383.1"/>
    <property type="molecule type" value="Genomic_DNA"/>
</dbReference>
<dbReference type="Pfam" id="PF01593">
    <property type="entry name" value="Amino_oxidase"/>
    <property type="match status" value="1"/>
</dbReference>
<evidence type="ECO:0000259" key="1">
    <source>
        <dbReference type="Pfam" id="PF01593"/>
    </source>
</evidence>
<dbReference type="RefSeq" id="WP_007341943.1">
    <property type="nucleotide sequence ID" value="NZ_GL878494.1"/>
</dbReference>
<dbReference type="InterPro" id="IPR036188">
    <property type="entry name" value="FAD/NAD-bd_sf"/>
</dbReference>
<protein>
    <submittedName>
        <fullName evidence="2">Amine oxidase</fullName>
    </submittedName>
</protein>
<evidence type="ECO:0000313" key="3">
    <source>
        <dbReference type="Proteomes" id="UP000004105"/>
    </source>
</evidence>
<dbReference type="PANTHER" id="PTHR42923:SF47">
    <property type="entry name" value="BLR3003 PROTEIN"/>
    <property type="match status" value="1"/>
</dbReference>
<sequence length="429" mass="47406">MTNTKRKIAIIGAGWSGLSAAVRLSGHADVVLFEAGKSAGGRARALAADNAGFSFLDNGQHIMLYAYRSVRHLMDKIGVDYRKNCKRLPLQWYLADGLRFQTASLPAPLHMVWGILRARNIARREKLALLRQMRKLQRYEGADMPIGQWLREQSCPPKLLRDFWRPLVLGALNTPPETAGLHILQNVLRDGVWAEKNAADYLLPKTDLNSLLADPAVDFLRRHGAEIRFGERVGRLEILPDGRVRANGQVFDAAIPAVAPYHAAALMPSETPDEIQTTFSQTNCHSITTVYLRYAETVALPAPVCGLADGTVQWFFQRGLLGGSGREVSAVISASDQIGRLAAEEWIRRADADLRRICPDPGALLVAKALTEKRATAAAEAGRRPPDCRWLQRHNIYPAGDYLHPRYPATLEAAVQSGNMAAEMLLNRL</sequence>